<dbReference type="EMBL" id="CT005238">
    <property type="protein sequence ID" value="CAJ01666.1"/>
    <property type="molecule type" value="Genomic_DNA"/>
</dbReference>
<evidence type="ECO:0000313" key="1">
    <source>
        <dbReference type="EMBL" id="CAJ01666.1"/>
    </source>
</evidence>
<accession>Q2VNG6</accession>
<name>Q2VNG6_METAI</name>
<reference evidence="1" key="1">
    <citation type="submission" date="2005-06" db="EMBL/GenBank/DDBJ databases">
        <title>First Genome Data from Uncultured Upland Soil Cluster a Methanotrophs Provide Further Evidence for a Close Phylogenetic Relationship to Methylocapsa acidiphila B2 and High-Affinity Methanotrophy Based on pMMO.</title>
        <authorList>
            <person name="Ricke P."/>
            <person name="Kube M."/>
            <person name="Nakagawa S."/>
            <person name="Erkel C."/>
            <person name="Reinhardt R."/>
            <person name="Liesack W."/>
        </authorList>
    </citation>
    <scope>NUCLEOTIDE SEQUENCE</scope>
</reference>
<gene>
    <name evidence="1" type="ORF">orf138</name>
</gene>
<protein>
    <submittedName>
        <fullName evidence="1">Uncharacterized protein</fullName>
    </submittedName>
</protein>
<sequence length="144" mass="16077">MVYCAAVRHCHLRRNKVFRQNKCLLIFHGGRGDVMRLNSRRSHCGKDQGQRGAVASLRIHASEGQTIAGRRLLANSLHRELDRIDSARRRRGPLAGADAAVWVFGPLYGQGCLRNKPQRHRGQRANSGRNNLTTLHGVLPLASK</sequence>
<organism evidence="1">
    <name type="scientific">Methylocapsa acidiphila</name>
    <dbReference type="NCBI Taxonomy" id="133552"/>
    <lineage>
        <taxon>Bacteria</taxon>
        <taxon>Pseudomonadati</taxon>
        <taxon>Pseudomonadota</taxon>
        <taxon>Alphaproteobacteria</taxon>
        <taxon>Hyphomicrobiales</taxon>
        <taxon>Beijerinckiaceae</taxon>
        <taxon>Methylocapsa</taxon>
    </lineage>
</organism>
<proteinExistence type="predicted"/>
<dbReference type="AlphaFoldDB" id="Q2VNG6"/>